<comment type="similarity">
    <text evidence="3">Belongs to the YIM1 family.</text>
</comment>
<sequence>MSEAVKVLQNKQVGYNYNQPINIEVKSLDITGLKPNEVVIKIVAAAINPVDLIIYNSHPFIFFARGRKEFGRDFSGIIIHKGSNVQNFEINDQISGILDDGLFNIGSFQEYIRIDISRYPNLGKIPKNLSLTEAASFPLVFGTAWTLFTHNHKPTESSRALVIGGATSVGNYAIQLLKNYYNVKSIISINSSKSSEFVKNSGVDQIVDYTANNVANDVLSIVETQYNGEKLDIIVDTVGNNELFPIIDKILKPKSENSGYYTIVGDQIGDYNKSFSFFHITGVLKKLFFPKSFNYSFSSIQKGGWYEKAVELFEQKKIKVNINKVVKGLENYQILIDELKDHKSQGKLVLQVSELD</sequence>
<dbReference type="SUPFAM" id="SSF50129">
    <property type="entry name" value="GroES-like"/>
    <property type="match status" value="1"/>
</dbReference>
<evidence type="ECO:0000256" key="1">
    <source>
        <dbReference type="ARBA" id="ARBA00004502"/>
    </source>
</evidence>
<dbReference type="InterPro" id="IPR013154">
    <property type="entry name" value="ADH-like_N"/>
</dbReference>
<dbReference type="SUPFAM" id="SSF51735">
    <property type="entry name" value="NAD(P)-binding Rossmann-fold domains"/>
    <property type="match status" value="1"/>
</dbReference>
<dbReference type="Pfam" id="PF08240">
    <property type="entry name" value="ADH_N"/>
    <property type="match status" value="1"/>
</dbReference>
<dbReference type="SMART" id="SM00829">
    <property type="entry name" value="PKS_ER"/>
    <property type="match status" value="1"/>
</dbReference>
<dbReference type="GO" id="GO:0005811">
    <property type="term" value="C:lipid droplet"/>
    <property type="evidence" value="ECO:0007669"/>
    <property type="project" value="UniProtKB-SubCell"/>
</dbReference>
<dbReference type="EMBL" id="JAEUBF010000846">
    <property type="protein sequence ID" value="KAH3674552.1"/>
    <property type="molecule type" value="Genomic_DNA"/>
</dbReference>
<comment type="subcellular location">
    <subcellularLocation>
        <location evidence="1">Lipid droplet</location>
    </subcellularLocation>
</comment>
<organism evidence="5 6">
    <name type="scientific">Wickerhamomyces mucosus</name>
    <dbReference type="NCBI Taxonomy" id="1378264"/>
    <lineage>
        <taxon>Eukaryota</taxon>
        <taxon>Fungi</taxon>
        <taxon>Dikarya</taxon>
        <taxon>Ascomycota</taxon>
        <taxon>Saccharomycotina</taxon>
        <taxon>Saccharomycetes</taxon>
        <taxon>Phaffomycetales</taxon>
        <taxon>Wickerhamomycetaceae</taxon>
        <taxon>Wickerhamomyces</taxon>
    </lineage>
</organism>
<evidence type="ECO:0000256" key="2">
    <source>
        <dbReference type="ARBA" id="ARBA00022677"/>
    </source>
</evidence>
<reference evidence="5" key="2">
    <citation type="submission" date="2021-01" db="EMBL/GenBank/DDBJ databases">
        <authorList>
            <person name="Schikora-Tamarit M.A."/>
        </authorList>
    </citation>
    <scope>NUCLEOTIDE SEQUENCE</scope>
    <source>
        <strain evidence="5">CBS6341</strain>
    </source>
</reference>
<dbReference type="PANTHER" id="PTHR11695">
    <property type="entry name" value="ALCOHOL DEHYDROGENASE RELATED"/>
    <property type="match status" value="1"/>
</dbReference>
<dbReference type="GO" id="GO:0016491">
    <property type="term" value="F:oxidoreductase activity"/>
    <property type="evidence" value="ECO:0007669"/>
    <property type="project" value="InterPro"/>
</dbReference>
<keyword evidence="2" id="KW-0551">Lipid droplet</keyword>
<dbReference type="InterPro" id="IPR050700">
    <property type="entry name" value="YIM1/Zinc_Alcohol_DH_Fams"/>
</dbReference>
<dbReference type="AlphaFoldDB" id="A0A9P8PM39"/>
<dbReference type="InterPro" id="IPR013149">
    <property type="entry name" value="ADH-like_C"/>
</dbReference>
<dbReference type="Pfam" id="PF00107">
    <property type="entry name" value="ADH_zinc_N"/>
    <property type="match status" value="1"/>
</dbReference>
<gene>
    <name evidence="5" type="ORF">WICMUC_003229</name>
</gene>
<reference evidence="5" key="1">
    <citation type="journal article" date="2021" name="Open Biol.">
        <title>Shared evolutionary footprints suggest mitochondrial oxidative damage underlies multiple complex I losses in fungi.</title>
        <authorList>
            <person name="Schikora-Tamarit M.A."/>
            <person name="Marcet-Houben M."/>
            <person name="Nosek J."/>
            <person name="Gabaldon T."/>
        </authorList>
    </citation>
    <scope>NUCLEOTIDE SEQUENCE</scope>
    <source>
        <strain evidence="5">CBS6341</strain>
    </source>
</reference>
<dbReference type="GO" id="GO:0005739">
    <property type="term" value="C:mitochondrion"/>
    <property type="evidence" value="ECO:0007669"/>
    <property type="project" value="TreeGrafter"/>
</dbReference>
<dbReference type="Proteomes" id="UP000769528">
    <property type="component" value="Unassembled WGS sequence"/>
</dbReference>
<name>A0A9P8PM39_9ASCO</name>
<dbReference type="Gene3D" id="3.40.50.720">
    <property type="entry name" value="NAD(P)-binding Rossmann-like Domain"/>
    <property type="match status" value="1"/>
</dbReference>
<accession>A0A9P8PM39</accession>
<protein>
    <recommendedName>
        <fullName evidence="4">Enoyl reductase (ER) domain-containing protein</fullName>
    </recommendedName>
</protein>
<dbReference type="Gene3D" id="3.90.180.10">
    <property type="entry name" value="Medium-chain alcohol dehydrogenases, catalytic domain"/>
    <property type="match status" value="1"/>
</dbReference>
<evidence type="ECO:0000313" key="5">
    <source>
        <dbReference type="EMBL" id="KAH3674552.1"/>
    </source>
</evidence>
<evidence type="ECO:0000259" key="4">
    <source>
        <dbReference type="SMART" id="SM00829"/>
    </source>
</evidence>
<comment type="caution">
    <text evidence="5">The sequence shown here is derived from an EMBL/GenBank/DDBJ whole genome shotgun (WGS) entry which is preliminary data.</text>
</comment>
<dbReference type="OrthoDB" id="3509362at2759"/>
<evidence type="ECO:0000256" key="3">
    <source>
        <dbReference type="ARBA" id="ARBA00038249"/>
    </source>
</evidence>
<evidence type="ECO:0000313" key="6">
    <source>
        <dbReference type="Proteomes" id="UP000769528"/>
    </source>
</evidence>
<feature type="domain" description="Enoyl reductase (ER)" evidence="4">
    <location>
        <begin position="18"/>
        <end position="350"/>
    </location>
</feature>
<dbReference type="InterPro" id="IPR036291">
    <property type="entry name" value="NAD(P)-bd_dom_sf"/>
</dbReference>
<dbReference type="PANTHER" id="PTHR11695:SF294">
    <property type="entry name" value="RETICULON-4-INTERACTING PROTEIN 1, MITOCHONDRIAL"/>
    <property type="match status" value="1"/>
</dbReference>
<dbReference type="InterPro" id="IPR011032">
    <property type="entry name" value="GroES-like_sf"/>
</dbReference>
<proteinExistence type="inferred from homology"/>
<dbReference type="InterPro" id="IPR020843">
    <property type="entry name" value="ER"/>
</dbReference>
<keyword evidence="6" id="KW-1185">Reference proteome</keyword>